<comment type="caution">
    <text evidence="2">The sequence shown here is derived from an EMBL/GenBank/DDBJ whole genome shotgun (WGS) entry which is preliminary data.</text>
</comment>
<protein>
    <submittedName>
        <fullName evidence="2">Uncharacterized protein</fullName>
    </submittedName>
</protein>
<reference evidence="2 3" key="1">
    <citation type="journal article" date="2020" name="Nature">
        <title>Six reference-quality genomes reveal evolution of bat adaptations.</title>
        <authorList>
            <person name="Jebb D."/>
            <person name="Huang Z."/>
            <person name="Pippel M."/>
            <person name="Hughes G.M."/>
            <person name="Lavrichenko K."/>
            <person name="Devanna P."/>
            <person name="Winkler S."/>
            <person name="Jermiin L.S."/>
            <person name="Skirmuntt E.C."/>
            <person name="Katzourakis A."/>
            <person name="Burkitt-Gray L."/>
            <person name="Ray D.A."/>
            <person name="Sullivan K.A.M."/>
            <person name="Roscito J.G."/>
            <person name="Kirilenko B.M."/>
            <person name="Davalos L.M."/>
            <person name="Corthals A.P."/>
            <person name="Power M.L."/>
            <person name="Jones G."/>
            <person name="Ransome R.D."/>
            <person name="Dechmann D.K.N."/>
            <person name="Locatelli A.G."/>
            <person name="Puechmaille S.J."/>
            <person name="Fedrigo O."/>
            <person name="Jarvis E.D."/>
            <person name="Hiller M."/>
            <person name="Vernes S.C."/>
            <person name="Myers E.W."/>
            <person name="Teeling E.C."/>
        </authorList>
    </citation>
    <scope>NUCLEOTIDE SEQUENCE [LARGE SCALE GENOMIC DNA]</scope>
    <source>
        <strain evidence="2">MPipKuh1</strain>
        <tissue evidence="2">Flight muscle</tissue>
    </source>
</reference>
<evidence type="ECO:0000256" key="1">
    <source>
        <dbReference type="SAM" id="MobiDB-lite"/>
    </source>
</evidence>
<dbReference type="EMBL" id="JACAGB010000008">
    <property type="protein sequence ID" value="KAF6346912.1"/>
    <property type="molecule type" value="Genomic_DNA"/>
</dbReference>
<evidence type="ECO:0000313" key="2">
    <source>
        <dbReference type="EMBL" id="KAF6346912.1"/>
    </source>
</evidence>
<accession>A0A7J7XBA2</accession>
<proteinExistence type="predicted"/>
<keyword evidence="3" id="KW-1185">Reference proteome</keyword>
<organism evidence="2 3">
    <name type="scientific">Pipistrellus kuhlii</name>
    <name type="common">Kuhl's pipistrelle</name>
    <dbReference type="NCBI Taxonomy" id="59472"/>
    <lineage>
        <taxon>Eukaryota</taxon>
        <taxon>Metazoa</taxon>
        <taxon>Chordata</taxon>
        <taxon>Craniata</taxon>
        <taxon>Vertebrata</taxon>
        <taxon>Euteleostomi</taxon>
        <taxon>Mammalia</taxon>
        <taxon>Eutheria</taxon>
        <taxon>Laurasiatheria</taxon>
        <taxon>Chiroptera</taxon>
        <taxon>Yangochiroptera</taxon>
        <taxon>Vespertilionidae</taxon>
        <taxon>Pipistrellus</taxon>
    </lineage>
</organism>
<evidence type="ECO:0000313" key="3">
    <source>
        <dbReference type="Proteomes" id="UP000558488"/>
    </source>
</evidence>
<dbReference type="AlphaFoldDB" id="A0A7J7XBA2"/>
<dbReference type="Proteomes" id="UP000558488">
    <property type="component" value="Unassembled WGS sequence"/>
</dbReference>
<feature type="region of interest" description="Disordered" evidence="1">
    <location>
        <begin position="45"/>
        <end position="70"/>
    </location>
</feature>
<gene>
    <name evidence="2" type="ORF">mPipKuh1_010646</name>
</gene>
<name>A0A7J7XBA2_PIPKU</name>
<sequence>MNMIFPPGSFIRCSPSPSPSFTARFTAAAWWARCAVHEGTGDAHGAAGDFPQSRGPRAGSPLATKTRGSRSPVWKKCPAALGPTSQNLSVLCVCVCVHAYTMRVGHTHASFFKGRLYIYI</sequence>